<dbReference type="EMBL" id="JH767185">
    <property type="protein sequence ID" value="EQC29317.1"/>
    <property type="molecule type" value="Genomic_DNA"/>
</dbReference>
<accession>T0RHN0</accession>
<evidence type="ECO:0000313" key="1">
    <source>
        <dbReference type="EMBL" id="EQC29317.1"/>
    </source>
</evidence>
<keyword evidence="2" id="KW-1185">Reference proteome</keyword>
<proteinExistence type="predicted"/>
<dbReference type="AlphaFoldDB" id="T0RHN0"/>
<dbReference type="Gene3D" id="1.25.40.20">
    <property type="entry name" value="Ankyrin repeat-containing domain"/>
    <property type="match status" value="1"/>
</dbReference>
<organism evidence="1 2">
    <name type="scientific">Saprolegnia diclina (strain VS20)</name>
    <dbReference type="NCBI Taxonomy" id="1156394"/>
    <lineage>
        <taxon>Eukaryota</taxon>
        <taxon>Sar</taxon>
        <taxon>Stramenopiles</taxon>
        <taxon>Oomycota</taxon>
        <taxon>Saprolegniomycetes</taxon>
        <taxon>Saprolegniales</taxon>
        <taxon>Saprolegniaceae</taxon>
        <taxon>Saprolegnia</taxon>
    </lineage>
</organism>
<gene>
    <name evidence="1" type="ORF">SDRG_12986</name>
</gene>
<evidence type="ECO:0000313" key="2">
    <source>
        <dbReference type="Proteomes" id="UP000030762"/>
    </source>
</evidence>
<dbReference type="InterPro" id="IPR036770">
    <property type="entry name" value="Ankyrin_rpt-contain_sf"/>
</dbReference>
<dbReference type="SUPFAM" id="SSF48403">
    <property type="entry name" value="Ankyrin repeat"/>
    <property type="match status" value="1"/>
</dbReference>
<dbReference type="RefSeq" id="XP_008617291.1">
    <property type="nucleotide sequence ID" value="XM_008619069.1"/>
</dbReference>
<sequence length="158" mass="17131">MAIALGDVARVTAALADGADVNARNEADATPLDVACGENRLDIVTCLLLHPTIDVAKASPTLLWTLCRRSARGLVTQLLDHPTTDPMALLPGPSNVLISLCEIFGAAEILVPFLHHPRVDWNVSVGHKTPLQCAVHERYWHKVEVLLQDPRVQVNGLL</sequence>
<dbReference type="GeneID" id="19953713"/>
<name>T0RHN0_SAPDV</name>
<dbReference type="Proteomes" id="UP000030762">
    <property type="component" value="Unassembled WGS sequence"/>
</dbReference>
<feature type="non-terminal residue" evidence="1">
    <location>
        <position position="158"/>
    </location>
</feature>
<reference evidence="1 2" key="1">
    <citation type="submission" date="2012-04" db="EMBL/GenBank/DDBJ databases">
        <title>The Genome Sequence of Saprolegnia declina VS20.</title>
        <authorList>
            <consortium name="The Broad Institute Genome Sequencing Platform"/>
            <person name="Russ C."/>
            <person name="Nusbaum C."/>
            <person name="Tyler B."/>
            <person name="van West P."/>
            <person name="Dieguez-Uribeondo J."/>
            <person name="de Bruijn I."/>
            <person name="Tripathy S."/>
            <person name="Jiang R."/>
            <person name="Young S.K."/>
            <person name="Zeng Q."/>
            <person name="Gargeya S."/>
            <person name="Fitzgerald M."/>
            <person name="Haas B."/>
            <person name="Abouelleil A."/>
            <person name="Alvarado L."/>
            <person name="Arachchi H.M."/>
            <person name="Berlin A."/>
            <person name="Chapman S.B."/>
            <person name="Goldberg J."/>
            <person name="Griggs A."/>
            <person name="Gujja S."/>
            <person name="Hansen M."/>
            <person name="Howarth C."/>
            <person name="Imamovic A."/>
            <person name="Larimer J."/>
            <person name="McCowen C."/>
            <person name="Montmayeur A."/>
            <person name="Murphy C."/>
            <person name="Neiman D."/>
            <person name="Pearson M."/>
            <person name="Priest M."/>
            <person name="Roberts A."/>
            <person name="Saif S."/>
            <person name="Shea T."/>
            <person name="Sisk P."/>
            <person name="Sykes S."/>
            <person name="Wortman J."/>
            <person name="Nusbaum C."/>
            <person name="Birren B."/>
        </authorList>
    </citation>
    <scope>NUCLEOTIDE SEQUENCE [LARGE SCALE GENOMIC DNA]</scope>
    <source>
        <strain evidence="1 2">VS20</strain>
    </source>
</reference>
<protein>
    <submittedName>
        <fullName evidence="1">Uncharacterized protein</fullName>
    </submittedName>
</protein>
<dbReference type="VEuPathDB" id="FungiDB:SDRG_12986"/>
<dbReference type="InParanoid" id="T0RHN0"/>